<feature type="transmembrane region" description="Helical" evidence="1">
    <location>
        <begin position="7"/>
        <end position="29"/>
    </location>
</feature>
<keyword evidence="1" id="KW-0472">Membrane</keyword>
<proteinExistence type="predicted"/>
<keyword evidence="1" id="KW-1133">Transmembrane helix</keyword>
<keyword evidence="1" id="KW-0812">Transmembrane</keyword>
<organism evidence="2 3">
    <name type="scientific">Candidatus Woesebacteria bacterium RIFCSPHIGHO2_02_FULL_39_13</name>
    <dbReference type="NCBI Taxonomy" id="1802505"/>
    <lineage>
        <taxon>Bacteria</taxon>
        <taxon>Candidatus Woeseibacteriota</taxon>
    </lineage>
</organism>
<dbReference type="STRING" id="1802505.A3D01_05895"/>
<dbReference type="EMBL" id="MGGR01000011">
    <property type="protein sequence ID" value="OGM33924.1"/>
    <property type="molecule type" value="Genomic_DNA"/>
</dbReference>
<protein>
    <recommendedName>
        <fullName evidence="4">PsbP C-terminal domain-containing protein</fullName>
    </recommendedName>
</protein>
<accession>A0A1F7Z3B5</accession>
<dbReference type="AlphaFoldDB" id="A0A1F7Z3B5"/>
<gene>
    <name evidence="2" type="ORF">A3D01_05895</name>
</gene>
<evidence type="ECO:0000313" key="2">
    <source>
        <dbReference type="EMBL" id="OGM33924.1"/>
    </source>
</evidence>
<comment type="caution">
    <text evidence="2">The sequence shown here is derived from an EMBL/GenBank/DDBJ whole genome shotgun (WGS) entry which is preliminary data.</text>
</comment>
<evidence type="ECO:0000313" key="3">
    <source>
        <dbReference type="Proteomes" id="UP000177169"/>
    </source>
</evidence>
<evidence type="ECO:0008006" key="4">
    <source>
        <dbReference type="Google" id="ProtNLM"/>
    </source>
</evidence>
<reference evidence="2 3" key="1">
    <citation type="journal article" date="2016" name="Nat. Commun.">
        <title>Thousands of microbial genomes shed light on interconnected biogeochemical processes in an aquifer system.</title>
        <authorList>
            <person name="Anantharaman K."/>
            <person name="Brown C.T."/>
            <person name="Hug L.A."/>
            <person name="Sharon I."/>
            <person name="Castelle C.J."/>
            <person name="Probst A.J."/>
            <person name="Thomas B.C."/>
            <person name="Singh A."/>
            <person name="Wilkins M.J."/>
            <person name="Karaoz U."/>
            <person name="Brodie E.L."/>
            <person name="Williams K.H."/>
            <person name="Hubbard S.S."/>
            <person name="Banfield J.F."/>
        </authorList>
    </citation>
    <scope>NUCLEOTIDE SEQUENCE [LARGE SCALE GENOMIC DNA]</scope>
</reference>
<evidence type="ECO:0000256" key="1">
    <source>
        <dbReference type="SAM" id="Phobius"/>
    </source>
</evidence>
<sequence length="216" mass="24531">MHKNSKGVVDFLLILVALITITGIGYYAYKNRQIKFIPQQSSSESRTPSTIPSLIPPSDDLQTFELPSGDIKITNLLGKFEFVVPVTYNLAGNAKNLSVNFKGADGGYPGPRDFAEVQFRILELEKPTLQDQVRDTYTTDKKGAGETPNYDDIKKITLGKANGYSYSCFFLVEQNCIYLPMDNQKYLFILTRYEDRNNRGYQNEIDQILSTFKFMD</sequence>
<name>A0A1F7Z3B5_9BACT</name>
<dbReference type="Proteomes" id="UP000177169">
    <property type="component" value="Unassembled WGS sequence"/>
</dbReference>